<evidence type="ECO:0008006" key="5">
    <source>
        <dbReference type="Google" id="ProtNLM"/>
    </source>
</evidence>
<sequence>MVAVDMLILHALIVIILIPYEKSFQEVVRTDVFGITWDHAQDACKPHGLENRVDYLRESGIPNEQEFWIGKAIYIVPTRWIEIIGCFQIAENHIQSFPAVASIGYCKTKCYSENMGSYFGYRQLVRDTQTHNCACLPNGIDQKQQRDIQYCLNSTHFFVYRDYNGTVSKSSDPGNCTTVCCGNCNRITTNGNNLEGRRCSSVNSTIVGRCGSRQNSAFTGFKWGEDYYDSLDYCMTRNALLPSSNYCQKIEANSDFNGQISWTNVFREEIEIFKLKDTTIDTEIKTQSPLYTFNKSKDENVNTSPDPLFSHGNSKISFQSTASLFSTKTVSRNGQREKGNKSLFTGAVIGGIIGACSILAVLAVLIVCKIRSKGIFKESYTYQKGETNKLHFSKTIDQNLTYTSNGKNTQSTSRKINDICETGTSGYSVVNNLNKPENINEIYTDAADEEYDILHDKQNRRMCPTENVYQSHGAHKNEDGLTYDSADFGKGNCNDGNGLYDTSCSVVEGDYSCMSYKNHDINITTDTCIYDKST</sequence>
<gene>
    <name evidence="3" type="ORF">MCOR_54718</name>
</gene>
<protein>
    <recommendedName>
        <fullName evidence="5">WSC domain-containing protein</fullName>
    </recommendedName>
</protein>
<dbReference type="OrthoDB" id="6134829at2759"/>
<feature type="transmembrane region" description="Helical" evidence="1">
    <location>
        <begin position="343"/>
        <end position="368"/>
    </location>
</feature>
<evidence type="ECO:0000256" key="1">
    <source>
        <dbReference type="SAM" id="Phobius"/>
    </source>
</evidence>
<evidence type="ECO:0000313" key="3">
    <source>
        <dbReference type="EMBL" id="CAC5422682.1"/>
    </source>
</evidence>
<accession>A0A6J8ESK1</accession>
<keyword evidence="1" id="KW-1133">Transmembrane helix</keyword>
<name>A0A6J8ESK1_MYTCO</name>
<proteinExistence type="predicted"/>
<reference evidence="3 4" key="1">
    <citation type="submission" date="2020-06" db="EMBL/GenBank/DDBJ databases">
        <authorList>
            <person name="Li R."/>
            <person name="Bekaert M."/>
        </authorList>
    </citation>
    <scope>NUCLEOTIDE SEQUENCE [LARGE SCALE GENOMIC DNA]</scope>
    <source>
        <strain evidence="4">wild</strain>
    </source>
</reference>
<feature type="signal peptide" evidence="2">
    <location>
        <begin position="1"/>
        <end position="23"/>
    </location>
</feature>
<organism evidence="3 4">
    <name type="scientific">Mytilus coruscus</name>
    <name type="common">Sea mussel</name>
    <dbReference type="NCBI Taxonomy" id="42192"/>
    <lineage>
        <taxon>Eukaryota</taxon>
        <taxon>Metazoa</taxon>
        <taxon>Spiralia</taxon>
        <taxon>Lophotrochozoa</taxon>
        <taxon>Mollusca</taxon>
        <taxon>Bivalvia</taxon>
        <taxon>Autobranchia</taxon>
        <taxon>Pteriomorphia</taxon>
        <taxon>Mytilida</taxon>
        <taxon>Mytiloidea</taxon>
        <taxon>Mytilidae</taxon>
        <taxon>Mytilinae</taxon>
        <taxon>Mytilus</taxon>
    </lineage>
</organism>
<dbReference type="AlphaFoldDB" id="A0A6J8ESK1"/>
<keyword evidence="1" id="KW-0812">Transmembrane</keyword>
<evidence type="ECO:0000256" key="2">
    <source>
        <dbReference type="SAM" id="SignalP"/>
    </source>
</evidence>
<keyword evidence="1" id="KW-0472">Membrane</keyword>
<dbReference type="Proteomes" id="UP000507470">
    <property type="component" value="Unassembled WGS sequence"/>
</dbReference>
<keyword evidence="4" id="KW-1185">Reference proteome</keyword>
<feature type="chain" id="PRO_5026858270" description="WSC domain-containing protein" evidence="2">
    <location>
        <begin position="24"/>
        <end position="534"/>
    </location>
</feature>
<keyword evidence="2" id="KW-0732">Signal</keyword>
<dbReference type="EMBL" id="CACVKT020009675">
    <property type="protein sequence ID" value="CAC5422682.1"/>
    <property type="molecule type" value="Genomic_DNA"/>
</dbReference>
<evidence type="ECO:0000313" key="4">
    <source>
        <dbReference type="Proteomes" id="UP000507470"/>
    </source>
</evidence>